<keyword evidence="2" id="KW-1185">Reference proteome</keyword>
<proteinExistence type="predicted"/>
<name>A0ABN9VBT8_9DINO</name>
<evidence type="ECO:0000313" key="2">
    <source>
        <dbReference type="Proteomes" id="UP001189429"/>
    </source>
</evidence>
<sequence length="155" mass="16992">MSWIDVPDPPQEQAAEIKCHGQWPSDADFLVGAGYASCGQHTESSFLRRVAWAYVVFQPFSLASPTPKLDLAKQSAGDGAAAAGGALDAPGARWEYVLKDEARRCFAGHLRAPLSRQRRAEFFQAARDGTAWARPRDMPRATAWMVARQGRTCTI</sequence>
<evidence type="ECO:0000313" key="1">
    <source>
        <dbReference type="EMBL" id="CAK0869432.1"/>
    </source>
</evidence>
<dbReference type="Proteomes" id="UP001189429">
    <property type="component" value="Unassembled WGS sequence"/>
</dbReference>
<accession>A0ABN9VBT8</accession>
<reference evidence="1" key="1">
    <citation type="submission" date="2023-10" db="EMBL/GenBank/DDBJ databases">
        <authorList>
            <person name="Chen Y."/>
            <person name="Shah S."/>
            <person name="Dougan E. K."/>
            <person name="Thang M."/>
            <person name="Chan C."/>
        </authorList>
    </citation>
    <scope>NUCLEOTIDE SEQUENCE [LARGE SCALE GENOMIC DNA]</scope>
</reference>
<protein>
    <submittedName>
        <fullName evidence="1">Uncharacterized protein</fullName>
    </submittedName>
</protein>
<dbReference type="EMBL" id="CAUYUJ010016849">
    <property type="protein sequence ID" value="CAK0869432.1"/>
    <property type="molecule type" value="Genomic_DNA"/>
</dbReference>
<comment type="caution">
    <text evidence="1">The sequence shown here is derived from an EMBL/GenBank/DDBJ whole genome shotgun (WGS) entry which is preliminary data.</text>
</comment>
<gene>
    <name evidence="1" type="ORF">PCOR1329_LOCUS55787</name>
</gene>
<organism evidence="1 2">
    <name type="scientific">Prorocentrum cordatum</name>
    <dbReference type="NCBI Taxonomy" id="2364126"/>
    <lineage>
        <taxon>Eukaryota</taxon>
        <taxon>Sar</taxon>
        <taxon>Alveolata</taxon>
        <taxon>Dinophyceae</taxon>
        <taxon>Prorocentrales</taxon>
        <taxon>Prorocentraceae</taxon>
        <taxon>Prorocentrum</taxon>
    </lineage>
</organism>